<dbReference type="AlphaFoldDB" id="A0A7R8UMH8"/>
<dbReference type="EMBL" id="LR899010">
    <property type="protein sequence ID" value="CAD7082717.1"/>
    <property type="molecule type" value="Genomic_DNA"/>
</dbReference>
<evidence type="ECO:0000313" key="1">
    <source>
        <dbReference type="EMBL" id="CAD7082717.1"/>
    </source>
</evidence>
<sequence length="83" mass="9127">MLSIFPPEKGCEPDPNDLFHHLYDVVLTLTRSDYGEKEISFSVPDYNIIIEELLTATASSATASFGLNNIISTLLDLKLGTLP</sequence>
<evidence type="ECO:0000313" key="2">
    <source>
        <dbReference type="Proteomes" id="UP000594454"/>
    </source>
</evidence>
<name>A0A7R8UMH8_HERIL</name>
<keyword evidence="2" id="KW-1185">Reference proteome</keyword>
<organism evidence="1 2">
    <name type="scientific">Hermetia illucens</name>
    <name type="common">Black soldier fly</name>
    <dbReference type="NCBI Taxonomy" id="343691"/>
    <lineage>
        <taxon>Eukaryota</taxon>
        <taxon>Metazoa</taxon>
        <taxon>Ecdysozoa</taxon>
        <taxon>Arthropoda</taxon>
        <taxon>Hexapoda</taxon>
        <taxon>Insecta</taxon>
        <taxon>Pterygota</taxon>
        <taxon>Neoptera</taxon>
        <taxon>Endopterygota</taxon>
        <taxon>Diptera</taxon>
        <taxon>Brachycera</taxon>
        <taxon>Stratiomyomorpha</taxon>
        <taxon>Stratiomyidae</taxon>
        <taxon>Hermetiinae</taxon>
        <taxon>Hermetia</taxon>
    </lineage>
</organism>
<protein>
    <submittedName>
        <fullName evidence="1">Uncharacterized protein</fullName>
    </submittedName>
</protein>
<gene>
    <name evidence="1" type="ORF">HERILL_LOCUS5732</name>
</gene>
<accession>A0A7R8UMH8</accession>
<dbReference type="Proteomes" id="UP000594454">
    <property type="component" value="Chromosome 2"/>
</dbReference>
<reference evidence="1 2" key="1">
    <citation type="submission" date="2020-11" db="EMBL/GenBank/DDBJ databases">
        <authorList>
            <person name="Wallbank WR R."/>
            <person name="Pardo Diaz C."/>
            <person name="Kozak K."/>
            <person name="Martin S."/>
            <person name="Jiggins C."/>
            <person name="Moest M."/>
            <person name="Warren A I."/>
            <person name="Generalovic N T."/>
            <person name="Byers J.R.P. K."/>
            <person name="Montejo-Kovacevich G."/>
            <person name="Yen C E."/>
        </authorList>
    </citation>
    <scope>NUCLEOTIDE SEQUENCE [LARGE SCALE GENOMIC DNA]</scope>
</reference>
<proteinExistence type="predicted"/>